<dbReference type="Gene3D" id="3.65.10.10">
    <property type="entry name" value="Enolpyruvate transferase domain"/>
    <property type="match status" value="2"/>
</dbReference>
<feature type="modified residue" description="2-(S-cysteinyl)pyruvic acid O-phosphothioketal" evidence="12">
    <location>
        <position position="115"/>
    </location>
</feature>
<dbReference type="EMBL" id="CP014229">
    <property type="protein sequence ID" value="AMD88771.1"/>
    <property type="molecule type" value="Genomic_DNA"/>
</dbReference>
<dbReference type="Proteomes" id="UP000069241">
    <property type="component" value="Chromosome"/>
</dbReference>
<dbReference type="STRING" id="44742.AXF13_00800"/>
<protein>
    <recommendedName>
        <fullName evidence="12">UDP-N-acetylglucosamine 1-carboxyvinyltransferase</fullName>
        <ecNumber evidence="12">2.5.1.7</ecNumber>
    </recommendedName>
    <alternativeName>
        <fullName evidence="12">Enoylpyruvate transferase</fullName>
    </alternativeName>
    <alternativeName>
        <fullName evidence="12">UDP-N-acetylglucosamine enolpyruvyl transferase</fullName>
        <shortName evidence="12">EPT</shortName>
    </alternativeName>
</protein>
<dbReference type="RefSeq" id="WP_062251269.1">
    <property type="nucleotide sequence ID" value="NZ_CP014229.1"/>
</dbReference>
<evidence type="ECO:0000256" key="11">
    <source>
        <dbReference type="ARBA" id="ARBA00047527"/>
    </source>
</evidence>
<feature type="binding site" evidence="12">
    <location>
        <position position="91"/>
    </location>
    <ligand>
        <name>UDP-N-acetyl-alpha-D-glucosamine</name>
        <dbReference type="ChEBI" id="CHEBI:57705"/>
    </ligand>
</feature>
<feature type="binding site" evidence="12">
    <location>
        <position position="303"/>
    </location>
    <ligand>
        <name>UDP-N-acetyl-alpha-D-glucosamine</name>
        <dbReference type="ChEBI" id="CHEBI:57705"/>
    </ligand>
</feature>
<evidence type="ECO:0000256" key="9">
    <source>
        <dbReference type="ARBA" id="ARBA00023316"/>
    </source>
</evidence>
<evidence type="ECO:0000259" key="13">
    <source>
        <dbReference type="Pfam" id="PF00275"/>
    </source>
</evidence>
<proteinExistence type="inferred from homology"/>
<keyword evidence="15" id="KW-1185">Reference proteome</keyword>
<keyword evidence="9 12" id="KW-0961">Cell wall biogenesis/degradation</keyword>
<evidence type="ECO:0000256" key="8">
    <source>
        <dbReference type="ARBA" id="ARBA00023306"/>
    </source>
</evidence>
<evidence type="ECO:0000256" key="12">
    <source>
        <dbReference type="HAMAP-Rule" id="MF_00111"/>
    </source>
</evidence>
<evidence type="ECO:0000256" key="3">
    <source>
        <dbReference type="ARBA" id="ARBA00022490"/>
    </source>
</evidence>
<gene>
    <name evidence="12" type="primary">murA</name>
    <name evidence="14" type="ORF">AXF13_00800</name>
</gene>
<comment type="subcellular location">
    <subcellularLocation>
        <location evidence="1 12">Cytoplasm</location>
    </subcellularLocation>
</comment>
<dbReference type="AlphaFoldDB" id="A0A109W3I8"/>
<sequence>MDKLVIEGGVPLTGSIDVSGSKNAALPILFASILLSEPVTYTNVPDLRDIHTTLKLLDMLGCPCSYQDRRVEVTPGDLRPEAPYDLVRTMRASVLCLGPLLARIGQARVALPGGCAIGARPVDQHLKGLEQMGARFELEEGYIIGRCRKLKGAHITFDLPTVGGTENLLMAAVLAEGESILENAAREPEVVDLANFLLACGARIEGQGTSCLRVQGVSSLHGAEYAVMADRIEAGTFLVAAGITGGELLLRHCPFAELEAVILKLQSMGMDITATPDGVLAKCGCPLRGADITTQPYPGFPTDMQAQIMALMCLADGASVVEESIFENRFMHVLELMRMGAQIKVSGHTAMVRGVSRLTGAPVMASDLRASASLVLAGLAARGVTEVRRIYHLDRGYERIENKLNAVGARIRREAE</sequence>
<keyword evidence="8 12" id="KW-0131">Cell cycle</keyword>
<organism evidence="14 15">
    <name type="scientific">Desulfovibrio fairfieldensis</name>
    <dbReference type="NCBI Taxonomy" id="44742"/>
    <lineage>
        <taxon>Bacteria</taxon>
        <taxon>Pseudomonadati</taxon>
        <taxon>Thermodesulfobacteriota</taxon>
        <taxon>Desulfovibrionia</taxon>
        <taxon>Desulfovibrionales</taxon>
        <taxon>Desulfovibrionaceae</taxon>
        <taxon>Desulfovibrio</taxon>
    </lineage>
</organism>
<dbReference type="GO" id="GO:0008760">
    <property type="term" value="F:UDP-N-acetylglucosamine 1-carboxyvinyltransferase activity"/>
    <property type="evidence" value="ECO:0007669"/>
    <property type="project" value="UniProtKB-UniRule"/>
</dbReference>
<keyword evidence="12" id="KW-0670">Pyruvate</keyword>
<dbReference type="GO" id="GO:0071555">
    <property type="term" value="P:cell wall organization"/>
    <property type="evidence" value="ECO:0007669"/>
    <property type="project" value="UniProtKB-KW"/>
</dbReference>
<comment type="function">
    <text evidence="12">Cell wall formation. Adds enolpyruvyl to UDP-N-acetylglucosamine.</text>
</comment>
<keyword evidence="5 12" id="KW-0808">Transferase</keyword>
<dbReference type="HAMAP" id="MF_00111">
    <property type="entry name" value="MurA"/>
    <property type="match status" value="1"/>
</dbReference>
<feature type="active site" description="Proton donor" evidence="12">
    <location>
        <position position="115"/>
    </location>
</feature>
<name>A0A109W3I8_9BACT</name>
<comment type="pathway">
    <text evidence="2 12">Cell wall biogenesis; peptidoglycan biosynthesis.</text>
</comment>
<dbReference type="EC" id="2.5.1.7" evidence="12"/>
<dbReference type="FunFam" id="3.65.10.10:FF:000001">
    <property type="entry name" value="UDP-N-acetylglucosamine 1-carboxyvinyltransferase"/>
    <property type="match status" value="1"/>
</dbReference>
<evidence type="ECO:0000256" key="2">
    <source>
        <dbReference type="ARBA" id="ARBA00004752"/>
    </source>
</evidence>
<comment type="caution">
    <text evidence="12">Lacks conserved residue(s) required for the propagation of feature annotation.</text>
</comment>
<dbReference type="PANTHER" id="PTHR43783">
    <property type="entry name" value="UDP-N-ACETYLGLUCOSAMINE 1-CARBOXYVINYLTRANSFERASE"/>
    <property type="match status" value="1"/>
</dbReference>
<evidence type="ECO:0000313" key="15">
    <source>
        <dbReference type="Proteomes" id="UP000069241"/>
    </source>
</evidence>
<dbReference type="InterPro" id="IPR013792">
    <property type="entry name" value="RNA3'P_cycl/enolpyr_Trfase_a/b"/>
</dbReference>
<feature type="binding site" evidence="12">
    <location>
        <position position="325"/>
    </location>
    <ligand>
        <name>UDP-N-acetyl-alpha-D-glucosamine</name>
        <dbReference type="ChEBI" id="CHEBI:57705"/>
    </ligand>
</feature>
<accession>A0A109W3I8</accession>
<dbReference type="GO" id="GO:0051301">
    <property type="term" value="P:cell division"/>
    <property type="evidence" value="ECO:0007669"/>
    <property type="project" value="UniProtKB-KW"/>
</dbReference>
<evidence type="ECO:0000256" key="6">
    <source>
        <dbReference type="ARBA" id="ARBA00022960"/>
    </source>
</evidence>
<dbReference type="NCBIfam" id="NF006873">
    <property type="entry name" value="PRK09369.1"/>
    <property type="match status" value="1"/>
</dbReference>
<feature type="domain" description="Enolpyruvate transferase" evidence="13">
    <location>
        <begin position="7"/>
        <end position="404"/>
    </location>
</feature>
<keyword evidence="3 12" id="KW-0963">Cytoplasm</keyword>
<dbReference type="PANTHER" id="PTHR43783:SF1">
    <property type="entry name" value="UDP-N-ACETYLGLUCOSAMINE 1-CARBOXYVINYLTRANSFERASE"/>
    <property type="match status" value="1"/>
</dbReference>
<keyword evidence="6 12" id="KW-0133">Cell shape</keyword>
<dbReference type="CDD" id="cd01555">
    <property type="entry name" value="UdpNAET"/>
    <property type="match status" value="1"/>
</dbReference>
<dbReference type="InterPro" id="IPR005750">
    <property type="entry name" value="UDP_GlcNAc_COvinyl_MurA"/>
</dbReference>
<evidence type="ECO:0000256" key="1">
    <source>
        <dbReference type="ARBA" id="ARBA00004496"/>
    </source>
</evidence>
<dbReference type="SUPFAM" id="SSF55205">
    <property type="entry name" value="EPT/RTPC-like"/>
    <property type="match status" value="1"/>
</dbReference>
<dbReference type="InterPro" id="IPR050068">
    <property type="entry name" value="MurA_subfamily"/>
</dbReference>
<feature type="binding site" evidence="12">
    <location>
        <begin position="22"/>
        <end position="23"/>
    </location>
    <ligand>
        <name>phosphoenolpyruvate</name>
        <dbReference type="ChEBI" id="CHEBI:58702"/>
    </ligand>
</feature>
<evidence type="ECO:0000256" key="5">
    <source>
        <dbReference type="ARBA" id="ARBA00022679"/>
    </source>
</evidence>
<evidence type="ECO:0000256" key="10">
    <source>
        <dbReference type="ARBA" id="ARBA00038367"/>
    </source>
</evidence>
<keyword evidence="4 12" id="KW-0132">Cell division</keyword>
<evidence type="ECO:0000313" key="14">
    <source>
        <dbReference type="EMBL" id="AMD88771.1"/>
    </source>
</evidence>
<dbReference type="InterPro" id="IPR001986">
    <property type="entry name" value="Enolpyruvate_Tfrase_dom"/>
</dbReference>
<dbReference type="GO" id="GO:0005737">
    <property type="term" value="C:cytoplasm"/>
    <property type="evidence" value="ECO:0007669"/>
    <property type="project" value="UniProtKB-SubCell"/>
</dbReference>
<dbReference type="NCBIfam" id="TIGR01072">
    <property type="entry name" value="murA"/>
    <property type="match status" value="1"/>
</dbReference>
<evidence type="ECO:0000256" key="4">
    <source>
        <dbReference type="ARBA" id="ARBA00022618"/>
    </source>
</evidence>
<dbReference type="KEGG" id="dfi:AXF13_00800"/>
<reference evidence="15" key="1">
    <citation type="submission" date="2016-02" db="EMBL/GenBank/DDBJ databases">
        <authorList>
            <person name="Holder M.E."/>
            <person name="Ajami N.J."/>
            <person name="Petrosino J.F."/>
        </authorList>
    </citation>
    <scope>NUCLEOTIDE SEQUENCE [LARGE SCALE GENOMIC DNA]</scope>
    <source>
        <strain evidence="15">CCUG 45958</strain>
    </source>
</reference>
<dbReference type="GO" id="GO:0008360">
    <property type="term" value="P:regulation of cell shape"/>
    <property type="evidence" value="ECO:0007669"/>
    <property type="project" value="UniProtKB-KW"/>
</dbReference>
<dbReference type="GO" id="GO:0019277">
    <property type="term" value="P:UDP-N-acetylgalactosamine biosynthetic process"/>
    <property type="evidence" value="ECO:0007669"/>
    <property type="project" value="InterPro"/>
</dbReference>
<dbReference type="UniPathway" id="UPA00219"/>
<dbReference type="GO" id="GO:0009252">
    <property type="term" value="P:peptidoglycan biosynthetic process"/>
    <property type="evidence" value="ECO:0007669"/>
    <property type="project" value="UniProtKB-UniRule"/>
</dbReference>
<feature type="binding site" evidence="12">
    <location>
        <begin position="120"/>
        <end position="124"/>
    </location>
    <ligand>
        <name>UDP-N-acetyl-alpha-D-glucosamine</name>
        <dbReference type="ChEBI" id="CHEBI:57705"/>
    </ligand>
</feature>
<comment type="similarity">
    <text evidence="10 12">Belongs to the EPSP synthase family. MurA subfamily.</text>
</comment>
<dbReference type="Pfam" id="PF00275">
    <property type="entry name" value="EPSP_synthase"/>
    <property type="match status" value="1"/>
</dbReference>
<evidence type="ECO:0000256" key="7">
    <source>
        <dbReference type="ARBA" id="ARBA00022984"/>
    </source>
</evidence>
<keyword evidence="7 12" id="KW-0573">Peptidoglycan synthesis</keyword>
<dbReference type="InterPro" id="IPR036968">
    <property type="entry name" value="Enolpyruvate_Tfrase_sf"/>
</dbReference>
<comment type="catalytic activity">
    <reaction evidence="11 12">
        <text>phosphoenolpyruvate + UDP-N-acetyl-alpha-D-glucosamine = UDP-N-acetyl-3-O-(1-carboxyvinyl)-alpha-D-glucosamine + phosphate</text>
        <dbReference type="Rhea" id="RHEA:18681"/>
        <dbReference type="ChEBI" id="CHEBI:43474"/>
        <dbReference type="ChEBI" id="CHEBI:57705"/>
        <dbReference type="ChEBI" id="CHEBI:58702"/>
        <dbReference type="ChEBI" id="CHEBI:68483"/>
        <dbReference type="EC" id="2.5.1.7"/>
    </reaction>
</comment>